<reference evidence="1 2" key="1">
    <citation type="submission" date="2015-01" db="EMBL/GenBank/DDBJ databases">
        <title>The Genome Sequence of Cryptococcus gattii EJB2.</title>
        <authorList>
            <consortium name="The Broad Institute Genomics Platform"/>
            <person name="Cuomo C."/>
            <person name="Litvintseva A."/>
            <person name="Chen Y."/>
            <person name="Heitman J."/>
            <person name="Sun S."/>
            <person name="Springer D."/>
            <person name="Dromer F."/>
            <person name="Young S."/>
            <person name="Zeng Q."/>
            <person name="Gargeya S."/>
            <person name="Abouelleil A."/>
            <person name="Alvarado L."/>
            <person name="Chapman S.B."/>
            <person name="Gainer-Dewar J."/>
            <person name="Goldberg J."/>
            <person name="Griggs A."/>
            <person name="Gujja S."/>
            <person name="Hansen M."/>
            <person name="Howarth C."/>
            <person name="Imamovic A."/>
            <person name="Larimer J."/>
            <person name="Murphy C."/>
            <person name="Naylor J."/>
            <person name="Pearson M."/>
            <person name="Priest M."/>
            <person name="Roberts A."/>
            <person name="Saif S."/>
            <person name="Shea T."/>
            <person name="Sykes S."/>
            <person name="Wortman J."/>
            <person name="Nusbaum C."/>
            <person name="Birren B."/>
        </authorList>
    </citation>
    <scope>NUCLEOTIDE SEQUENCE [LARGE SCALE GENOMIC DNA]</scope>
    <source>
        <strain evidence="1 2">EJB2</strain>
    </source>
</reference>
<organism evidence="1 2">
    <name type="scientific">Cryptococcus gattii EJB2</name>
    <dbReference type="NCBI Taxonomy" id="1296103"/>
    <lineage>
        <taxon>Eukaryota</taxon>
        <taxon>Fungi</taxon>
        <taxon>Dikarya</taxon>
        <taxon>Basidiomycota</taxon>
        <taxon>Agaricomycotina</taxon>
        <taxon>Tremellomycetes</taxon>
        <taxon>Tremellales</taxon>
        <taxon>Cryptococcaceae</taxon>
        <taxon>Cryptococcus</taxon>
        <taxon>Cryptococcus gattii species complex</taxon>
    </lineage>
</organism>
<dbReference type="EMBL" id="KN848758">
    <property type="protein sequence ID" value="KIR77168.1"/>
    <property type="molecule type" value="Genomic_DNA"/>
</dbReference>
<evidence type="ECO:0000313" key="1">
    <source>
        <dbReference type="EMBL" id="KIR77168.1"/>
    </source>
</evidence>
<keyword evidence="2" id="KW-1185">Reference proteome</keyword>
<protein>
    <submittedName>
        <fullName evidence="1">Uncharacterized protein</fullName>
    </submittedName>
</protein>
<dbReference type="Proteomes" id="UP000054272">
    <property type="component" value="Unassembled WGS sequence"/>
</dbReference>
<gene>
    <name evidence="1" type="ORF">I306_05824</name>
</gene>
<evidence type="ECO:0000313" key="2">
    <source>
        <dbReference type="Proteomes" id="UP000054272"/>
    </source>
</evidence>
<name>A0ABR5BNQ5_9TREE</name>
<sequence>MPSVKACEDDIKSLKRECPSTEEVRDRVVAYLENIAKHNCSNQSKQEADEKRILGRTRTVSICQCREASFLKNALIASDGILRAVHFIDRSEEQNFLKYTEDVATDGDRIDDLGDDFEYDEFHLLCDLYNGHKVDSPGWMVYEPWWWSEETMQVRLAVWTAYECWRTSLRRTSHTTTQIFHLPFNFYRAGSSGFRLADRCRDTDDDGDLFHPKVQCTKSMVNWDVVAKVNSHSVPDYTDVLPDPFPSTSRLPELLDLLQNQHAGLKTPCPSALLQRG</sequence>
<accession>A0ABR5BNQ5</accession>
<proteinExistence type="predicted"/>